<evidence type="ECO:0000313" key="10">
    <source>
        <dbReference type="Proteomes" id="UP000250181"/>
    </source>
</evidence>
<evidence type="ECO:0000313" key="7">
    <source>
        <dbReference type="EMBL" id="AWX95698.1"/>
    </source>
</evidence>
<keyword evidence="3 6" id="KW-0812">Transmembrane</keyword>
<feature type="transmembrane region" description="Helical" evidence="6">
    <location>
        <begin position="328"/>
        <end position="349"/>
    </location>
</feature>
<feature type="transmembrane region" description="Helical" evidence="6">
    <location>
        <begin position="75"/>
        <end position="98"/>
    </location>
</feature>
<evidence type="ECO:0000256" key="3">
    <source>
        <dbReference type="ARBA" id="ARBA00022692"/>
    </source>
</evidence>
<keyword evidence="5 6" id="KW-0472">Membrane</keyword>
<evidence type="ECO:0000313" key="8">
    <source>
        <dbReference type="EMBL" id="CYU41273.1"/>
    </source>
</evidence>
<feature type="transmembrane region" description="Helical" evidence="6">
    <location>
        <begin position="254"/>
        <end position="273"/>
    </location>
</feature>
<name>A0A0Z8ACT9_STRSU</name>
<dbReference type="EMBL" id="FIGB01000002">
    <property type="protein sequence ID" value="CYU41273.1"/>
    <property type="molecule type" value="Genomic_DNA"/>
</dbReference>
<feature type="transmembrane region" description="Helical" evidence="6">
    <location>
        <begin position="168"/>
        <end position="189"/>
    </location>
</feature>
<evidence type="ECO:0000313" key="9">
    <source>
        <dbReference type="Proteomes" id="UP000073390"/>
    </source>
</evidence>
<protein>
    <submittedName>
        <fullName evidence="8">Membrane protein involved in the export of polysaccharide</fullName>
    </submittedName>
</protein>
<accession>A0A0Z8ACT9</accession>
<feature type="transmembrane region" description="Helical" evidence="6">
    <location>
        <begin position="299"/>
        <end position="322"/>
    </location>
</feature>
<organism evidence="7 10">
    <name type="scientific">Streptococcus suis</name>
    <dbReference type="NCBI Taxonomy" id="1307"/>
    <lineage>
        <taxon>Bacteria</taxon>
        <taxon>Bacillati</taxon>
        <taxon>Bacillota</taxon>
        <taxon>Bacilli</taxon>
        <taxon>Lactobacillales</taxon>
        <taxon>Streptococcaceae</taxon>
        <taxon>Streptococcus</taxon>
    </lineage>
</organism>
<dbReference type="AlphaFoldDB" id="A0A0Z8ACT9"/>
<comment type="subcellular location">
    <subcellularLocation>
        <location evidence="1">Cell membrane</location>
        <topology evidence="1">Multi-pass membrane protein</topology>
    </subcellularLocation>
</comment>
<keyword evidence="2" id="KW-1003">Cell membrane</keyword>
<feature type="transmembrane region" description="Helical" evidence="6">
    <location>
        <begin position="387"/>
        <end position="411"/>
    </location>
</feature>
<evidence type="ECO:0000256" key="4">
    <source>
        <dbReference type="ARBA" id="ARBA00022989"/>
    </source>
</evidence>
<evidence type="ECO:0000256" key="5">
    <source>
        <dbReference type="ARBA" id="ARBA00023136"/>
    </source>
</evidence>
<proteinExistence type="predicted"/>
<dbReference type="PANTHER" id="PTHR30250">
    <property type="entry name" value="PST FAMILY PREDICTED COLANIC ACID TRANSPORTER"/>
    <property type="match status" value="1"/>
</dbReference>
<keyword evidence="4 6" id="KW-1133">Transmembrane helix</keyword>
<dbReference type="EMBL" id="CP017666">
    <property type="protein sequence ID" value="AWX95698.1"/>
    <property type="molecule type" value="Genomic_DNA"/>
</dbReference>
<feature type="transmembrane region" description="Helical" evidence="6">
    <location>
        <begin position="45"/>
        <end position="63"/>
    </location>
</feature>
<dbReference type="Proteomes" id="UP000250181">
    <property type="component" value="Chromosome"/>
</dbReference>
<evidence type="ECO:0000256" key="6">
    <source>
        <dbReference type="SAM" id="Phobius"/>
    </source>
</evidence>
<reference evidence="8 9" key="1">
    <citation type="submission" date="2016-02" db="EMBL/GenBank/DDBJ databases">
        <authorList>
            <consortium name="Pathogen Informatics"/>
        </authorList>
    </citation>
    <scope>NUCLEOTIDE SEQUENCE [LARGE SCALE GENOMIC DNA]</scope>
    <source>
        <strain evidence="8 9">LSS27</strain>
    </source>
</reference>
<evidence type="ECO:0000256" key="1">
    <source>
        <dbReference type="ARBA" id="ARBA00004651"/>
    </source>
</evidence>
<feature type="transmembrane region" description="Helical" evidence="6">
    <location>
        <begin position="12"/>
        <end position="33"/>
    </location>
</feature>
<dbReference type="Proteomes" id="UP000073390">
    <property type="component" value="Unassembled WGS sequence"/>
</dbReference>
<gene>
    <name evidence="8" type="primary">matE</name>
    <name evidence="7" type="ORF">BKM66_05915</name>
    <name evidence="8" type="ORF">ERS132389_00817</name>
</gene>
<evidence type="ECO:0000256" key="2">
    <source>
        <dbReference type="ARBA" id="ARBA00022475"/>
    </source>
</evidence>
<feature type="transmembrane region" description="Helical" evidence="6">
    <location>
        <begin position="361"/>
        <end position="381"/>
    </location>
</feature>
<dbReference type="PANTHER" id="PTHR30250:SF11">
    <property type="entry name" value="O-ANTIGEN TRANSPORTER-RELATED"/>
    <property type="match status" value="1"/>
</dbReference>
<feature type="transmembrane region" description="Helical" evidence="6">
    <location>
        <begin position="145"/>
        <end position="162"/>
    </location>
</feature>
<reference evidence="7 10" key="2">
    <citation type="submission" date="2016-10" db="EMBL/GenBank/DDBJ databases">
        <authorList>
            <person name="Zou G."/>
            <person name="Zhou R."/>
        </authorList>
    </citation>
    <scope>NUCLEOTIDE SEQUENCE [LARGE SCALE GENOMIC DNA]</scope>
    <source>
        <strain evidence="7 10">0061</strain>
    </source>
</reference>
<sequence length="418" mass="48282">MNEPIINQRRNFIWNMLGTFSSAAVSIVLLLIVSRLTNAQISDTFSIAFTLSQQFVVIAYYGVRNFQSTDTKETYSFYSYLLARILTVVVMFIVMFLYSKIFSITGEKFYIVLFMTLYRSCEAFSDVYQGLFQQHQRSDLAGKVLFYRSIVSLISFICVIYLTENLLLSSIILFVVNAILLFTFEYRYYFKNYHKVNVNMNSYWGETLEILRMCTVIFLSTYLINSIFNDPKLVIDDFIENNQLIAGTQRDFNILFMPTFVLNLLFILLRPLITELSIHWHNSEHLEYSQKIRLVSKQLFLSVIIILVLGFFLGTPLLSVVFGVNLNSYKVAFLILLLGGGFNLFAVLIDNLLTIQRKQNYLLLATFLTFFISKLIVSPLIKNFAILGASISFTICMLVYLCGSLIIFYIINLKNVNN</sequence>
<feature type="transmembrane region" description="Helical" evidence="6">
    <location>
        <begin position="210"/>
        <end position="228"/>
    </location>
</feature>
<dbReference type="RefSeq" id="WP_044769615.1">
    <property type="nucleotide sequence ID" value="NZ_CECY01000093.1"/>
</dbReference>
<dbReference type="InterPro" id="IPR050833">
    <property type="entry name" value="Poly_Biosynth_Transport"/>
</dbReference>
<dbReference type="GO" id="GO:0005886">
    <property type="term" value="C:plasma membrane"/>
    <property type="evidence" value="ECO:0007669"/>
    <property type="project" value="UniProtKB-SubCell"/>
</dbReference>